<proteinExistence type="predicted"/>
<evidence type="ECO:0000313" key="1">
    <source>
        <dbReference type="EMBL" id="QJG66422.1"/>
    </source>
</evidence>
<name>A0A858U1Y6_9MOLU</name>
<dbReference type="EMBL" id="CP051480">
    <property type="protein sequence ID" value="QJG66422.1"/>
    <property type="molecule type" value="Genomic_DNA"/>
</dbReference>
<gene>
    <name evidence="1" type="ORF">HGG64_01710</name>
</gene>
<dbReference type="KEGG" id="mphn:HGG64_01710"/>
<dbReference type="Proteomes" id="UP000501728">
    <property type="component" value="Chromosome"/>
</dbReference>
<sequence length="100" mass="11623">MNNKNMVKFSYANERLEINFKNKKYEIDLKNDSSNDLNDLYDAIFEDILNTELDGSQLNGFDKEDSAFKNAAFSIYEAIKEEFVLIKNDFDENFNIADNG</sequence>
<protein>
    <submittedName>
        <fullName evidence="1">Uncharacterized protein</fullName>
    </submittedName>
</protein>
<organism evidence="1 2">
    <name type="scientific">Mycoplasma phocoeninasale</name>
    <dbReference type="NCBI Taxonomy" id="2726117"/>
    <lineage>
        <taxon>Bacteria</taxon>
        <taxon>Bacillati</taxon>
        <taxon>Mycoplasmatota</taxon>
        <taxon>Mollicutes</taxon>
        <taxon>Mycoplasmataceae</taxon>
        <taxon>Mycoplasma</taxon>
    </lineage>
</organism>
<reference evidence="1 2" key="1">
    <citation type="submission" date="2020-04" db="EMBL/GenBank/DDBJ databases">
        <title>Novel Mycoplasma species detected in Phocoena phocoena (harbor porpoise) from the USA.</title>
        <authorList>
            <person name="Volokhov D.V."/>
        </authorList>
    </citation>
    <scope>NUCLEOTIDE SEQUENCE [LARGE SCALE GENOMIC DNA]</scope>
    <source>
        <strain evidence="1 2">C264-NAS</strain>
    </source>
</reference>
<evidence type="ECO:0000313" key="2">
    <source>
        <dbReference type="Proteomes" id="UP000501728"/>
    </source>
</evidence>
<accession>A0A858U1Y6</accession>
<keyword evidence="2" id="KW-1185">Reference proteome</keyword>
<dbReference type="RefSeq" id="WP_169580245.1">
    <property type="nucleotide sequence ID" value="NZ_CP051480.1"/>
</dbReference>
<dbReference type="AlphaFoldDB" id="A0A858U1Y6"/>